<dbReference type="CDD" id="cd18809">
    <property type="entry name" value="SF1_C_RecD"/>
    <property type="match status" value="1"/>
</dbReference>
<proteinExistence type="predicted"/>
<dbReference type="Proteomes" id="UP000464884">
    <property type="component" value="Chromosome"/>
</dbReference>
<sequence>MNDSALTDADFEPAALDMLSSGPQVVFLTGKAGTGKSTLVNHWLAHHAPANTLTLAPTGIAALNLVGGETIHRFMHARPGVTVEQAKANGARHRRDPLYSTLDALVVDEVSMVRADLMDCLDAFLSAARGSKRPFGGLRMVLVGDLMQLPPVVARGEAAAFSGDPWPGPWFFDSAAIRRAIASGLFASCSLERVHRQSDPVFVDALNHIRVGDVSPSVLSVVDARAGSRYDPGSMGDAVTLAATNARADQVNALRLGSLPYSGSIWKASVQGEWSKSLRPAPEVLDVRVGERVMMVANEPSGLYANGSMGTVDGFESSLPVVRLDDGPAVAVGPHDWQVTSARAVTDPDTGERRLETYVVGSYRQLPLKPGWAVTVHKSQGQTFNRVHLELPPTPLFADGQAYVALSRVRSLAGLTMNRPLGARDVRTNREALAFLSTPHGPSGQSALF</sequence>
<dbReference type="Pfam" id="PF05970">
    <property type="entry name" value="PIF1"/>
    <property type="match status" value="1"/>
</dbReference>
<dbReference type="GO" id="GO:0006281">
    <property type="term" value="P:DNA repair"/>
    <property type="evidence" value="ECO:0007669"/>
    <property type="project" value="InterPro"/>
</dbReference>
<dbReference type="RefSeq" id="WP_159140565.1">
    <property type="nucleotide sequence ID" value="NZ_CP047129.1"/>
</dbReference>
<dbReference type="PANTHER" id="PTHR47642">
    <property type="entry name" value="ATP-DEPENDENT DNA HELICASE"/>
    <property type="match status" value="1"/>
</dbReference>
<reference evidence="2 3" key="1">
    <citation type="submission" date="2019-12" db="EMBL/GenBank/DDBJ databases">
        <title>Draft Genome Sequence of Bifidobacterium adolescentis ZJ2.</title>
        <authorList>
            <person name="Jin Z."/>
        </authorList>
    </citation>
    <scope>NUCLEOTIDE SEQUENCE [LARGE SCALE GENOMIC DNA]</scope>
    <source>
        <strain evidence="2 3">ZJ2</strain>
    </source>
</reference>
<dbReference type="GO" id="GO:0000723">
    <property type="term" value="P:telomere maintenance"/>
    <property type="evidence" value="ECO:0007669"/>
    <property type="project" value="InterPro"/>
</dbReference>
<dbReference type="SUPFAM" id="SSF52540">
    <property type="entry name" value="P-loop containing nucleoside triphosphate hydrolases"/>
    <property type="match status" value="2"/>
</dbReference>
<dbReference type="Gene3D" id="3.40.50.300">
    <property type="entry name" value="P-loop containing nucleotide triphosphate hydrolases"/>
    <property type="match status" value="2"/>
</dbReference>
<dbReference type="InterPro" id="IPR010285">
    <property type="entry name" value="DNA_helicase_pif1-like_DEAD"/>
</dbReference>
<organism evidence="2 3">
    <name type="scientific">Bifidobacterium adolescentis</name>
    <dbReference type="NCBI Taxonomy" id="1680"/>
    <lineage>
        <taxon>Bacteria</taxon>
        <taxon>Bacillati</taxon>
        <taxon>Actinomycetota</taxon>
        <taxon>Actinomycetes</taxon>
        <taxon>Bifidobacteriales</taxon>
        <taxon>Bifidobacteriaceae</taxon>
        <taxon>Bifidobacterium</taxon>
    </lineage>
</organism>
<evidence type="ECO:0000259" key="1">
    <source>
        <dbReference type="Pfam" id="PF05970"/>
    </source>
</evidence>
<protein>
    <submittedName>
        <fullName evidence="2">AAA family ATPase</fullName>
    </submittedName>
</protein>
<name>A0A6I6QYF0_BIFAD</name>
<feature type="domain" description="DNA helicase Pif1-like DEAD-box helicase" evidence="1">
    <location>
        <begin position="20"/>
        <end position="158"/>
    </location>
</feature>
<dbReference type="PANTHER" id="PTHR47642:SF7">
    <property type="entry name" value="ATP-DEPENDENT DNA HELICASE PIF1"/>
    <property type="match status" value="1"/>
</dbReference>
<accession>A0A6I6QYF0</accession>
<dbReference type="InterPro" id="IPR051055">
    <property type="entry name" value="PIF1_helicase"/>
</dbReference>
<dbReference type="EMBL" id="CP047129">
    <property type="protein sequence ID" value="QHB62650.1"/>
    <property type="molecule type" value="Genomic_DNA"/>
</dbReference>
<evidence type="ECO:0000313" key="3">
    <source>
        <dbReference type="Proteomes" id="UP000464884"/>
    </source>
</evidence>
<dbReference type="InterPro" id="IPR027417">
    <property type="entry name" value="P-loop_NTPase"/>
</dbReference>
<gene>
    <name evidence="2" type="ORF">F3K97_04800</name>
</gene>
<evidence type="ECO:0000313" key="2">
    <source>
        <dbReference type="EMBL" id="QHB62650.1"/>
    </source>
</evidence>
<dbReference type="GO" id="GO:0003678">
    <property type="term" value="F:DNA helicase activity"/>
    <property type="evidence" value="ECO:0007669"/>
    <property type="project" value="InterPro"/>
</dbReference>
<dbReference type="AlphaFoldDB" id="A0A6I6QYF0"/>